<evidence type="ECO:0000259" key="1">
    <source>
        <dbReference type="Pfam" id="PF03050"/>
    </source>
</evidence>
<dbReference type="EMBL" id="BART01005781">
    <property type="protein sequence ID" value="GAG54008.1"/>
    <property type="molecule type" value="Genomic_DNA"/>
</dbReference>
<dbReference type="InterPro" id="IPR052344">
    <property type="entry name" value="Transposase-related"/>
</dbReference>
<dbReference type="AlphaFoldDB" id="X0Z0K1"/>
<dbReference type="PANTHER" id="PTHR33678:SF1">
    <property type="entry name" value="BLL1576 PROTEIN"/>
    <property type="match status" value="1"/>
</dbReference>
<proteinExistence type="predicted"/>
<organism evidence="2">
    <name type="scientific">marine sediment metagenome</name>
    <dbReference type="NCBI Taxonomy" id="412755"/>
    <lineage>
        <taxon>unclassified sequences</taxon>
        <taxon>metagenomes</taxon>
        <taxon>ecological metagenomes</taxon>
    </lineage>
</organism>
<accession>X0Z0K1</accession>
<sequence length="190" mass="21229">MHADGYASFEELHRRGDIKEVICLAHIWRKLFDIHAANGSNIAKEPLERIAALCRIEASIYGKSPDERRSVKQEPAASLIDNLEARLHSQLTQISGKSALTGAIRYGLTRLTRLRPYLLDARLSIDNNAAERGMRNITLGRRNWFSFGSLRGGRSACITHASIEAGKLNAVDPLAWLNNVLGWIATRRML</sequence>
<name>X0Z0K1_9ZZZZ</name>
<protein>
    <recommendedName>
        <fullName evidence="1">Transposase IS66 central domain-containing protein</fullName>
    </recommendedName>
</protein>
<dbReference type="PANTHER" id="PTHR33678">
    <property type="entry name" value="BLL1576 PROTEIN"/>
    <property type="match status" value="1"/>
</dbReference>
<gene>
    <name evidence="2" type="ORF">S01H4_13102</name>
</gene>
<comment type="caution">
    <text evidence="2">The sequence shown here is derived from an EMBL/GenBank/DDBJ whole genome shotgun (WGS) entry which is preliminary data.</text>
</comment>
<evidence type="ECO:0000313" key="2">
    <source>
        <dbReference type="EMBL" id="GAG54008.1"/>
    </source>
</evidence>
<dbReference type="Pfam" id="PF03050">
    <property type="entry name" value="DDE_Tnp_IS66"/>
    <property type="match status" value="1"/>
</dbReference>
<reference evidence="2" key="1">
    <citation type="journal article" date="2014" name="Front. Microbiol.">
        <title>High frequency of phylogenetically diverse reductive dehalogenase-homologous genes in deep subseafloor sedimentary metagenomes.</title>
        <authorList>
            <person name="Kawai M."/>
            <person name="Futagami T."/>
            <person name="Toyoda A."/>
            <person name="Takaki Y."/>
            <person name="Nishi S."/>
            <person name="Hori S."/>
            <person name="Arai W."/>
            <person name="Tsubouchi T."/>
            <person name="Morono Y."/>
            <person name="Uchiyama I."/>
            <person name="Ito T."/>
            <person name="Fujiyama A."/>
            <person name="Inagaki F."/>
            <person name="Takami H."/>
        </authorList>
    </citation>
    <scope>NUCLEOTIDE SEQUENCE</scope>
    <source>
        <strain evidence="2">Expedition CK06-06</strain>
    </source>
</reference>
<dbReference type="InterPro" id="IPR004291">
    <property type="entry name" value="Transposase_IS66_central"/>
</dbReference>
<feature type="non-terminal residue" evidence="2">
    <location>
        <position position="190"/>
    </location>
</feature>
<feature type="domain" description="Transposase IS66 central" evidence="1">
    <location>
        <begin position="1"/>
        <end position="154"/>
    </location>
</feature>